<dbReference type="AlphaFoldDB" id="A0A501W8V3"/>
<evidence type="ECO:0000313" key="2">
    <source>
        <dbReference type="Proteomes" id="UP000316727"/>
    </source>
</evidence>
<name>A0A501W8V3_9BACT</name>
<organism evidence="1 2">
    <name type="scientific">Pontibacter mangrovi</name>
    <dbReference type="NCBI Taxonomy" id="2589816"/>
    <lineage>
        <taxon>Bacteria</taxon>
        <taxon>Pseudomonadati</taxon>
        <taxon>Bacteroidota</taxon>
        <taxon>Cytophagia</taxon>
        <taxon>Cytophagales</taxon>
        <taxon>Hymenobacteraceae</taxon>
        <taxon>Pontibacter</taxon>
    </lineage>
</organism>
<dbReference type="RefSeq" id="WP_140620980.1">
    <property type="nucleotide sequence ID" value="NZ_VFRQ01000003.1"/>
</dbReference>
<reference evidence="1 2" key="1">
    <citation type="submission" date="2019-06" db="EMBL/GenBank/DDBJ databases">
        <title>A novel bacterium of genus Pontibacter, isolated from marine sediment.</title>
        <authorList>
            <person name="Huang H."/>
            <person name="Mo K."/>
            <person name="Hu Y."/>
        </authorList>
    </citation>
    <scope>NUCLEOTIDE SEQUENCE [LARGE SCALE GENOMIC DNA]</scope>
    <source>
        <strain evidence="1 2">HB172049</strain>
    </source>
</reference>
<dbReference type="EMBL" id="VFRQ01000003">
    <property type="protein sequence ID" value="TPE44955.1"/>
    <property type="molecule type" value="Genomic_DNA"/>
</dbReference>
<dbReference type="OrthoDB" id="983041at2"/>
<evidence type="ECO:0000313" key="1">
    <source>
        <dbReference type="EMBL" id="TPE44955.1"/>
    </source>
</evidence>
<protein>
    <submittedName>
        <fullName evidence="1">Uncharacterized protein</fullName>
    </submittedName>
</protein>
<accession>A0A501W8V3</accession>
<comment type="caution">
    <text evidence="1">The sequence shown here is derived from an EMBL/GenBank/DDBJ whole genome shotgun (WGS) entry which is preliminary data.</text>
</comment>
<gene>
    <name evidence="1" type="ORF">FJM65_08035</name>
</gene>
<sequence length="110" mass="12485">MKNGVELIAAERQRQIEQEGWTPEHDAEHDSEELVHAAKCYASAAIANTYSKRNVTYAGYRPGEKAPNQWPWQGSWWKPSADPIRNLVKAGALIAAEIDRLNRIKQNESR</sequence>
<dbReference type="Proteomes" id="UP000316727">
    <property type="component" value="Unassembled WGS sequence"/>
</dbReference>
<keyword evidence="2" id="KW-1185">Reference proteome</keyword>
<proteinExistence type="predicted"/>